<evidence type="ECO:0000256" key="7">
    <source>
        <dbReference type="ARBA" id="ARBA00048258"/>
    </source>
</evidence>
<dbReference type="RefSeq" id="WP_330076708.1">
    <property type="nucleotide sequence ID" value="NZ_JAZDQJ010000031.1"/>
</dbReference>
<sequence length="296" mass="32277">MLTFDTVTAVRAHLADVRAEHRRIALVATMGNLHDGHIALVELARQMADIVVASIFVNPLQFGAGEDLASYPRTLHADQKRLEGAGCDVLFAPGVEQMYPDGMQDLTFVRVPRVSQGLCGVSRPGHFDGMATVVIKLLNIVQPDLAVFGEKDYQQLAVIRAMVRDLNNPTVIVGAPTVRAPDGLALSSRNGYLSEAQRATAPLLHKCLIELAALIQQGQEIGPPLQGCRQRLDAAGFELDYLEVRNARSLETATHEDEQWVILVAARLGKTRLIDNLVVDLQLLPPTMDRCPALAQ</sequence>
<evidence type="ECO:0000313" key="10">
    <source>
        <dbReference type="Proteomes" id="UP001335100"/>
    </source>
</evidence>
<feature type="binding site" evidence="8">
    <location>
        <position position="61"/>
    </location>
    <ligand>
        <name>(R)-pantoate</name>
        <dbReference type="ChEBI" id="CHEBI:15980"/>
    </ligand>
</feature>
<dbReference type="InterPro" id="IPR014729">
    <property type="entry name" value="Rossmann-like_a/b/a_fold"/>
</dbReference>
<evidence type="ECO:0000256" key="5">
    <source>
        <dbReference type="ARBA" id="ARBA00022741"/>
    </source>
</evidence>
<comment type="pathway">
    <text evidence="1 8">Cofactor biosynthesis; (R)-pantothenate biosynthesis; (R)-pantothenate from (R)-pantoate and beta-alanine: step 1/1.</text>
</comment>
<protein>
    <recommendedName>
        <fullName evidence="8">Pantothenate synthetase</fullName>
        <shortName evidence="8">PS</shortName>
        <ecNumber evidence="8">6.3.2.1</ecNumber>
    </recommendedName>
    <alternativeName>
        <fullName evidence="8">Pantoate--beta-alanine ligase</fullName>
    </alternativeName>
    <alternativeName>
        <fullName evidence="8">Pantoate-activating enzyme</fullName>
    </alternativeName>
</protein>
<proteinExistence type="inferred from homology"/>
<dbReference type="InterPro" id="IPR003721">
    <property type="entry name" value="Pantoate_ligase"/>
</dbReference>
<feature type="binding site" evidence="8">
    <location>
        <position position="178"/>
    </location>
    <ligand>
        <name>ATP</name>
        <dbReference type="ChEBI" id="CHEBI:30616"/>
    </ligand>
</feature>
<comment type="similarity">
    <text evidence="2 8">Belongs to the pantothenate synthetase family.</text>
</comment>
<feature type="binding site" evidence="8">
    <location>
        <begin position="149"/>
        <end position="152"/>
    </location>
    <ligand>
        <name>ATP</name>
        <dbReference type="ChEBI" id="CHEBI:30616"/>
    </ligand>
</feature>
<evidence type="ECO:0000313" key="9">
    <source>
        <dbReference type="EMBL" id="MEE1936012.1"/>
    </source>
</evidence>
<dbReference type="GO" id="GO:0004592">
    <property type="term" value="F:pantoate-beta-alanine ligase activity"/>
    <property type="evidence" value="ECO:0007669"/>
    <property type="project" value="UniProtKB-EC"/>
</dbReference>
<evidence type="ECO:0000256" key="3">
    <source>
        <dbReference type="ARBA" id="ARBA00022598"/>
    </source>
</evidence>
<feature type="binding site" evidence="8">
    <location>
        <position position="61"/>
    </location>
    <ligand>
        <name>beta-alanine</name>
        <dbReference type="ChEBI" id="CHEBI:57966"/>
    </ligand>
</feature>
<comment type="subunit">
    <text evidence="8">Homodimer.</text>
</comment>
<feature type="binding site" evidence="8">
    <location>
        <begin position="186"/>
        <end position="189"/>
    </location>
    <ligand>
        <name>ATP</name>
        <dbReference type="ChEBI" id="CHEBI:30616"/>
    </ligand>
</feature>
<comment type="miscellaneous">
    <text evidence="8">The reaction proceeds by a bi uni uni bi ping pong mechanism.</text>
</comment>
<dbReference type="EMBL" id="JAZDQJ010000031">
    <property type="protein sequence ID" value="MEE1936012.1"/>
    <property type="molecule type" value="Genomic_DNA"/>
</dbReference>
<dbReference type="Gene3D" id="3.40.50.620">
    <property type="entry name" value="HUPs"/>
    <property type="match status" value="1"/>
</dbReference>
<comment type="subcellular location">
    <subcellularLocation>
        <location evidence="8">Cytoplasm</location>
    </subcellularLocation>
</comment>
<gene>
    <name evidence="8 9" type="primary">panC</name>
    <name evidence="9" type="ORF">V0R50_22530</name>
</gene>
<evidence type="ECO:0000256" key="1">
    <source>
        <dbReference type="ARBA" id="ARBA00004990"/>
    </source>
</evidence>
<feature type="binding site" evidence="8">
    <location>
        <position position="155"/>
    </location>
    <ligand>
        <name>(R)-pantoate</name>
        <dbReference type="ChEBI" id="CHEBI:15980"/>
    </ligand>
</feature>
<dbReference type="HAMAP" id="MF_00158">
    <property type="entry name" value="PanC"/>
    <property type="match status" value="1"/>
</dbReference>
<dbReference type="Proteomes" id="UP001335100">
    <property type="component" value="Unassembled WGS sequence"/>
</dbReference>
<name>A0ABU7HWT0_9PSED</name>
<keyword evidence="8" id="KW-0963">Cytoplasm</keyword>
<keyword evidence="4 8" id="KW-0566">Pantothenate biosynthesis</keyword>
<keyword evidence="10" id="KW-1185">Reference proteome</keyword>
<dbReference type="EC" id="6.3.2.1" evidence="8"/>
<keyword evidence="6 8" id="KW-0067">ATP-binding</keyword>
<dbReference type="SUPFAM" id="SSF52374">
    <property type="entry name" value="Nucleotidylyl transferase"/>
    <property type="match status" value="1"/>
</dbReference>
<comment type="caution">
    <text evidence="9">The sequence shown here is derived from an EMBL/GenBank/DDBJ whole genome shotgun (WGS) entry which is preliminary data.</text>
</comment>
<dbReference type="InterPro" id="IPR042176">
    <property type="entry name" value="Pantoate_ligase_C"/>
</dbReference>
<evidence type="ECO:0000256" key="8">
    <source>
        <dbReference type="HAMAP-Rule" id="MF_00158"/>
    </source>
</evidence>
<dbReference type="Pfam" id="PF02569">
    <property type="entry name" value="Pantoate_ligase"/>
    <property type="match status" value="1"/>
</dbReference>
<evidence type="ECO:0000256" key="4">
    <source>
        <dbReference type="ARBA" id="ARBA00022655"/>
    </source>
</evidence>
<evidence type="ECO:0000256" key="6">
    <source>
        <dbReference type="ARBA" id="ARBA00022840"/>
    </source>
</evidence>
<dbReference type="PANTHER" id="PTHR21299:SF1">
    <property type="entry name" value="PANTOATE--BETA-ALANINE LIGASE"/>
    <property type="match status" value="1"/>
</dbReference>
<dbReference type="Gene3D" id="3.30.1300.10">
    <property type="entry name" value="Pantoate-beta-alanine ligase, C-terminal domain"/>
    <property type="match status" value="1"/>
</dbReference>
<evidence type="ECO:0000256" key="2">
    <source>
        <dbReference type="ARBA" id="ARBA00009256"/>
    </source>
</evidence>
<organism evidence="9 10">
    <name type="scientific">Pseudomonas ulcerans</name>
    <dbReference type="NCBI Taxonomy" id="3115852"/>
    <lineage>
        <taxon>Bacteria</taxon>
        <taxon>Pseudomonadati</taxon>
        <taxon>Pseudomonadota</taxon>
        <taxon>Gammaproteobacteria</taxon>
        <taxon>Pseudomonadales</taxon>
        <taxon>Pseudomonadaceae</taxon>
        <taxon>Pseudomonas</taxon>
    </lineage>
</organism>
<accession>A0ABU7HWT0</accession>
<dbReference type="PANTHER" id="PTHR21299">
    <property type="entry name" value="CYTIDYLATE KINASE/PANTOATE-BETA-ALANINE LIGASE"/>
    <property type="match status" value="1"/>
</dbReference>
<dbReference type="CDD" id="cd00560">
    <property type="entry name" value="PanC"/>
    <property type="match status" value="1"/>
</dbReference>
<feature type="binding site" evidence="8">
    <location>
        <begin position="30"/>
        <end position="37"/>
    </location>
    <ligand>
        <name>ATP</name>
        <dbReference type="ChEBI" id="CHEBI:30616"/>
    </ligand>
</feature>
<reference evidence="9 10" key="1">
    <citation type="submission" date="2024-01" db="EMBL/GenBank/DDBJ databases">
        <title>Unpublished Manusciprt.</title>
        <authorList>
            <person name="Duman M."/>
            <person name="Valdes E.G."/>
            <person name="Ajmi N."/>
            <person name="Altun S."/>
            <person name="Saticioglu I.B."/>
        </authorList>
    </citation>
    <scope>NUCLEOTIDE SEQUENCE [LARGE SCALE GENOMIC DNA]</scope>
    <source>
        <strain evidence="9 10">148P</strain>
    </source>
</reference>
<comment type="catalytic activity">
    <reaction evidence="7 8">
        <text>(R)-pantoate + beta-alanine + ATP = (R)-pantothenate + AMP + diphosphate + H(+)</text>
        <dbReference type="Rhea" id="RHEA:10912"/>
        <dbReference type="ChEBI" id="CHEBI:15378"/>
        <dbReference type="ChEBI" id="CHEBI:15980"/>
        <dbReference type="ChEBI" id="CHEBI:29032"/>
        <dbReference type="ChEBI" id="CHEBI:30616"/>
        <dbReference type="ChEBI" id="CHEBI:33019"/>
        <dbReference type="ChEBI" id="CHEBI:57966"/>
        <dbReference type="ChEBI" id="CHEBI:456215"/>
        <dbReference type="EC" id="6.3.2.1"/>
    </reaction>
</comment>
<feature type="active site" description="Proton donor" evidence="8">
    <location>
        <position position="37"/>
    </location>
</feature>
<dbReference type="NCBIfam" id="TIGR00018">
    <property type="entry name" value="panC"/>
    <property type="match status" value="1"/>
</dbReference>
<keyword evidence="5 8" id="KW-0547">Nucleotide-binding</keyword>
<comment type="function">
    <text evidence="8">Catalyzes the condensation of pantoate with beta-alanine in an ATP-dependent reaction via a pantoyl-adenylate intermediate.</text>
</comment>
<keyword evidence="3 8" id="KW-0436">Ligase</keyword>